<dbReference type="Pfam" id="PF09527">
    <property type="entry name" value="ATPase_gene1"/>
    <property type="match status" value="1"/>
</dbReference>
<feature type="transmembrane region" description="Helical" evidence="1">
    <location>
        <begin position="26"/>
        <end position="52"/>
    </location>
</feature>
<feature type="transmembrane region" description="Helical" evidence="1">
    <location>
        <begin position="64"/>
        <end position="84"/>
    </location>
</feature>
<sequence>MSFRNKLIEHTRRDLRRLEDKTRRPATWVGMLFYGGTLGLLFVVPIVAGAYLGRWLDTLAAGYSVRWTVSLIVLGIVLGAYNVFRFLQEKS</sequence>
<keyword evidence="1" id="KW-0812">Transmembrane</keyword>
<proteinExistence type="predicted"/>
<dbReference type="EMBL" id="CP014476">
    <property type="protein sequence ID" value="AMK77396.1"/>
    <property type="molecule type" value="Genomic_DNA"/>
</dbReference>
<gene>
    <name evidence="2" type="ORF">JT25_013055</name>
</gene>
<evidence type="ECO:0000313" key="3">
    <source>
        <dbReference type="Proteomes" id="UP000030512"/>
    </source>
</evidence>
<reference evidence="2 3" key="1">
    <citation type="journal article" date="2015" name="Environ. Microbiol.">
        <title>Methane oxidation coupled to nitrate reduction under hypoxia by the Gammaproteobacterium Methylomonas denitrificans, sp. nov. type strain FJG1.</title>
        <authorList>
            <person name="Kits K.D."/>
            <person name="Klotz M.G."/>
            <person name="Stein L.Y."/>
        </authorList>
    </citation>
    <scope>NUCLEOTIDE SEQUENCE [LARGE SCALE GENOMIC DNA]</scope>
    <source>
        <strain evidence="2 3">FJG1</strain>
    </source>
</reference>
<accession>A0A126T5P8</accession>
<organism evidence="2 3">
    <name type="scientific">Methylomonas denitrificans</name>
    <dbReference type="NCBI Taxonomy" id="1538553"/>
    <lineage>
        <taxon>Bacteria</taxon>
        <taxon>Pseudomonadati</taxon>
        <taxon>Pseudomonadota</taxon>
        <taxon>Gammaproteobacteria</taxon>
        <taxon>Methylococcales</taxon>
        <taxon>Methylococcaceae</taxon>
        <taxon>Methylomonas</taxon>
    </lineage>
</organism>
<name>A0A126T5P8_9GAMM</name>
<evidence type="ECO:0000256" key="1">
    <source>
        <dbReference type="SAM" id="Phobius"/>
    </source>
</evidence>
<protein>
    <submittedName>
        <fullName evidence="2">ATP synthase</fullName>
    </submittedName>
</protein>
<dbReference type="Proteomes" id="UP000030512">
    <property type="component" value="Chromosome"/>
</dbReference>
<dbReference type="STRING" id="1538553.JT25_013055"/>
<dbReference type="KEGG" id="mdn:JT25_013055"/>
<keyword evidence="3" id="KW-1185">Reference proteome</keyword>
<dbReference type="OrthoDB" id="9157352at2"/>
<keyword evidence="1" id="KW-1133">Transmembrane helix</keyword>
<dbReference type="AlphaFoldDB" id="A0A126T5P8"/>
<dbReference type="RefSeq" id="WP_036273019.1">
    <property type="nucleotide sequence ID" value="NZ_CP014476.1"/>
</dbReference>
<dbReference type="InterPro" id="IPR032820">
    <property type="entry name" value="ATPase_put"/>
</dbReference>
<keyword evidence="1" id="KW-0472">Membrane</keyword>
<evidence type="ECO:0000313" key="2">
    <source>
        <dbReference type="EMBL" id="AMK77396.1"/>
    </source>
</evidence>